<dbReference type="Proteomes" id="UP000600080">
    <property type="component" value="Unassembled WGS sequence"/>
</dbReference>
<sequence>MTGTINRHTPRGNGTHRPRTPATGPDVRSVSVVPRRPPGNPTPRAGTRPLAIRVTRGRTAGPVHAPWCARARPARTPPEIRSAPVGAAPYTGPSERH</sequence>
<gene>
    <name evidence="2" type="ORF">GCM10012285_30810</name>
</gene>
<organism evidence="2 3">
    <name type="scientific">Streptomyces kronopolitis</name>
    <dbReference type="NCBI Taxonomy" id="1612435"/>
    <lineage>
        <taxon>Bacteria</taxon>
        <taxon>Bacillati</taxon>
        <taxon>Actinomycetota</taxon>
        <taxon>Actinomycetes</taxon>
        <taxon>Kitasatosporales</taxon>
        <taxon>Streptomycetaceae</taxon>
        <taxon>Streptomyces</taxon>
    </lineage>
</organism>
<keyword evidence="3" id="KW-1185">Reference proteome</keyword>
<feature type="region of interest" description="Disordered" evidence="1">
    <location>
        <begin position="1"/>
        <end position="50"/>
    </location>
</feature>
<evidence type="ECO:0000313" key="3">
    <source>
        <dbReference type="Proteomes" id="UP000600080"/>
    </source>
</evidence>
<proteinExistence type="predicted"/>
<comment type="caution">
    <text evidence="2">The sequence shown here is derived from an EMBL/GenBank/DDBJ whole genome shotgun (WGS) entry which is preliminary data.</text>
</comment>
<name>A0ABQ2JJD9_9ACTN</name>
<reference evidence="3" key="1">
    <citation type="journal article" date="2019" name="Int. J. Syst. Evol. Microbiol.">
        <title>The Global Catalogue of Microorganisms (GCM) 10K type strain sequencing project: providing services to taxonomists for standard genome sequencing and annotation.</title>
        <authorList>
            <consortium name="The Broad Institute Genomics Platform"/>
            <consortium name="The Broad Institute Genome Sequencing Center for Infectious Disease"/>
            <person name="Wu L."/>
            <person name="Ma J."/>
        </authorList>
    </citation>
    <scope>NUCLEOTIDE SEQUENCE [LARGE SCALE GENOMIC DNA]</scope>
    <source>
        <strain evidence="3">CGMCC 4.7323</strain>
    </source>
</reference>
<evidence type="ECO:0000313" key="2">
    <source>
        <dbReference type="EMBL" id="GGN46354.1"/>
    </source>
</evidence>
<dbReference type="EMBL" id="BMND01000011">
    <property type="protein sequence ID" value="GGN46354.1"/>
    <property type="molecule type" value="Genomic_DNA"/>
</dbReference>
<protein>
    <submittedName>
        <fullName evidence="2">Uncharacterized protein</fullName>
    </submittedName>
</protein>
<evidence type="ECO:0000256" key="1">
    <source>
        <dbReference type="SAM" id="MobiDB-lite"/>
    </source>
</evidence>
<accession>A0ABQ2JJD9</accession>
<feature type="region of interest" description="Disordered" evidence="1">
    <location>
        <begin position="70"/>
        <end position="97"/>
    </location>
</feature>
<feature type="compositionally biased region" description="Basic residues" evidence="1">
    <location>
        <begin position="8"/>
        <end position="19"/>
    </location>
</feature>